<dbReference type="RefSeq" id="WP_197312623.1">
    <property type="nucleotide sequence ID" value="NZ_JADZLT010000055.1"/>
</dbReference>
<dbReference type="AlphaFoldDB" id="A0A931I3G0"/>
<gene>
    <name evidence="2" type="ORF">I5731_17060</name>
</gene>
<name>A0A931I3G0_9HYPH</name>
<dbReference type="InterPro" id="IPR000182">
    <property type="entry name" value="GNAT_dom"/>
</dbReference>
<organism evidence="2 3">
    <name type="scientific">Methylobrevis albus</name>
    <dbReference type="NCBI Taxonomy" id="2793297"/>
    <lineage>
        <taxon>Bacteria</taxon>
        <taxon>Pseudomonadati</taxon>
        <taxon>Pseudomonadota</taxon>
        <taxon>Alphaproteobacteria</taxon>
        <taxon>Hyphomicrobiales</taxon>
        <taxon>Pleomorphomonadaceae</taxon>
        <taxon>Methylobrevis</taxon>
    </lineage>
</organism>
<reference evidence="2" key="1">
    <citation type="submission" date="2020-12" db="EMBL/GenBank/DDBJ databases">
        <title>Methylobrevis albus sp. nov., isolated from fresh water lack sediment.</title>
        <authorList>
            <person name="Zou Q."/>
        </authorList>
    </citation>
    <scope>NUCLEOTIDE SEQUENCE</scope>
    <source>
        <strain evidence="2">L22</strain>
    </source>
</reference>
<dbReference type="Gene3D" id="3.40.630.30">
    <property type="match status" value="1"/>
</dbReference>
<dbReference type="CDD" id="cd04301">
    <property type="entry name" value="NAT_SF"/>
    <property type="match status" value="1"/>
</dbReference>
<dbReference type="Proteomes" id="UP000631694">
    <property type="component" value="Unassembled WGS sequence"/>
</dbReference>
<protein>
    <submittedName>
        <fullName evidence="2">N-acetyltransferase</fullName>
    </submittedName>
</protein>
<dbReference type="EMBL" id="JADZLT010000055">
    <property type="protein sequence ID" value="MBH0239535.1"/>
    <property type="molecule type" value="Genomic_DNA"/>
</dbReference>
<dbReference type="InterPro" id="IPR016181">
    <property type="entry name" value="Acyl_CoA_acyltransferase"/>
</dbReference>
<evidence type="ECO:0000259" key="1">
    <source>
        <dbReference type="PROSITE" id="PS51186"/>
    </source>
</evidence>
<feature type="domain" description="N-acetyltransferase" evidence="1">
    <location>
        <begin position="2"/>
        <end position="156"/>
    </location>
</feature>
<sequence>MYEVVDEAPEHIGAREALLDRVFGAARFLKSSEKIRRGRLAADGLSLVARDADAGRLVGTVRLWHVAAGDAGAALLLGPLAVSPDHQGAGLGGMLMRHALLRARLLGHEAVILVGDPEYYARFGFDADKAAGLAMPGPFERRRLQAVEFRDGRLADASGLIRPTGAFAPVHLPLAAAA</sequence>
<dbReference type="GO" id="GO:0016747">
    <property type="term" value="F:acyltransferase activity, transferring groups other than amino-acyl groups"/>
    <property type="evidence" value="ECO:0007669"/>
    <property type="project" value="InterPro"/>
</dbReference>
<accession>A0A931I3G0</accession>
<comment type="caution">
    <text evidence="2">The sequence shown here is derived from an EMBL/GenBank/DDBJ whole genome shotgun (WGS) entry which is preliminary data.</text>
</comment>
<keyword evidence="3" id="KW-1185">Reference proteome</keyword>
<evidence type="ECO:0000313" key="3">
    <source>
        <dbReference type="Proteomes" id="UP000631694"/>
    </source>
</evidence>
<dbReference type="PROSITE" id="PS51186">
    <property type="entry name" value="GNAT"/>
    <property type="match status" value="1"/>
</dbReference>
<dbReference type="SUPFAM" id="SSF55729">
    <property type="entry name" value="Acyl-CoA N-acyltransferases (Nat)"/>
    <property type="match status" value="1"/>
</dbReference>
<evidence type="ECO:0000313" key="2">
    <source>
        <dbReference type="EMBL" id="MBH0239535.1"/>
    </source>
</evidence>
<proteinExistence type="predicted"/>
<dbReference type="Pfam" id="PF13508">
    <property type="entry name" value="Acetyltransf_7"/>
    <property type="match status" value="1"/>
</dbReference>